<feature type="transmembrane region" description="Helical" evidence="8">
    <location>
        <begin position="306"/>
        <end position="325"/>
    </location>
</feature>
<evidence type="ECO:0000313" key="10">
    <source>
        <dbReference type="Proteomes" id="UP000634668"/>
    </source>
</evidence>
<evidence type="ECO:0000256" key="6">
    <source>
        <dbReference type="ARBA" id="ARBA00023136"/>
    </source>
</evidence>
<comment type="cofactor">
    <cofactor evidence="7">
        <name>Mg(2+)</name>
        <dbReference type="ChEBI" id="CHEBI:18420"/>
    </cofactor>
</comment>
<reference evidence="9" key="2">
    <citation type="submission" date="2020-09" db="EMBL/GenBank/DDBJ databases">
        <authorList>
            <person name="Sun Q."/>
            <person name="Kim S."/>
        </authorList>
    </citation>
    <scope>NUCLEOTIDE SEQUENCE</scope>
    <source>
        <strain evidence="9">KCTC 12113</strain>
    </source>
</reference>
<feature type="transmembrane region" description="Helical" evidence="8">
    <location>
        <begin position="143"/>
        <end position="161"/>
    </location>
</feature>
<dbReference type="AlphaFoldDB" id="A0A918IM27"/>
<dbReference type="CDD" id="cd06853">
    <property type="entry name" value="GT_WecA_like"/>
    <property type="match status" value="1"/>
</dbReference>
<comment type="caution">
    <text evidence="9">The sequence shown here is derived from an EMBL/GenBank/DDBJ whole genome shotgun (WGS) entry which is preliminary data.</text>
</comment>
<feature type="transmembrane region" description="Helical" evidence="8">
    <location>
        <begin position="229"/>
        <end position="250"/>
    </location>
</feature>
<keyword evidence="5 8" id="KW-1133">Transmembrane helix</keyword>
<dbReference type="GO" id="GO:0009103">
    <property type="term" value="P:lipopolysaccharide biosynthetic process"/>
    <property type="evidence" value="ECO:0007669"/>
    <property type="project" value="TreeGrafter"/>
</dbReference>
<feature type="transmembrane region" description="Helical" evidence="8">
    <location>
        <begin position="167"/>
        <end position="187"/>
    </location>
</feature>
<dbReference type="InterPro" id="IPR000715">
    <property type="entry name" value="Glycosyl_transferase_4"/>
</dbReference>
<dbReference type="GO" id="GO:0016780">
    <property type="term" value="F:phosphotransferase activity, for other substituted phosphate groups"/>
    <property type="evidence" value="ECO:0007669"/>
    <property type="project" value="InterPro"/>
</dbReference>
<dbReference type="EMBL" id="BMWP01000001">
    <property type="protein sequence ID" value="GGW22029.1"/>
    <property type="molecule type" value="Genomic_DNA"/>
</dbReference>
<keyword evidence="7" id="KW-0460">Magnesium</keyword>
<feature type="transmembrane region" description="Helical" evidence="8">
    <location>
        <begin position="281"/>
        <end position="300"/>
    </location>
</feature>
<feature type="transmembrane region" description="Helical" evidence="8">
    <location>
        <begin position="115"/>
        <end position="136"/>
    </location>
</feature>
<dbReference type="InterPro" id="IPR018480">
    <property type="entry name" value="PNAcMuramoyl-5peptid_Trfase_CS"/>
</dbReference>
<dbReference type="GO" id="GO:0046872">
    <property type="term" value="F:metal ion binding"/>
    <property type="evidence" value="ECO:0007669"/>
    <property type="project" value="UniProtKB-KW"/>
</dbReference>
<dbReference type="GO" id="GO:0071555">
    <property type="term" value="P:cell wall organization"/>
    <property type="evidence" value="ECO:0007669"/>
    <property type="project" value="TreeGrafter"/>
</dbReference>
<keyword evidence="6 8" id="KW-0472">Membrane</keyword>
<organism evidence="9 10">
    <name type="scientific">Arenibacter certesii</name>
    <dbReference type="NCBI Taxonomy" id="228955"/>
    <lineage>
        <taxon>Bacteria</taxon>
        <taxon>Pseudomonadati</taxon>
        <taxon>Bacteroidota</taxon>
        <taxon>Flavobacteriia</taxon>
        <taxon>Flavobacteriales</taxon>
        <taxon>Flavobacteriaceae</taxon>
        <taxon>Arenibacter</taxon>
    </lineage>
</organism>
<feature type="transmembrane region" description="Helical" evidence="8">
    <location>
        <begin position="85"/>
        <end position="103"/>
    </location>
</feature>
<proteinExistence type="predicted"/>
<keyword evidence="10" id="KW-1185">Reference proteome</keyword>
<evidence type="ECO:0000256" key="1">
    <source>
        <dbReference type="ARBA" id="ARBA00004651"/>
    </source>
</evidence>
<dbReference type="Proteomes" id="UP000634668">
    <property type="component" value="Unassembled WGS sequence"/>
</dbReference>
<keyword evidence="3 9" id="KW-0808">Transferase</keyword>
<evidence type="ECO:0000256" key="8">
    <source>
        <dbReference type="SAM" id="Phobius"/>
    </source>
</evidence>
<dbReference type="PANTHER" id="PTHR22926:SF3">
    <property type="entry name" value="UNDECAPRENYL-PHOSPHATE ALPHA-N-ACETYLGLUCOSAMINYL 1-PHOSPHATE TRANSFERASE"/>
    <property type="match status" value="1"/>
</dbReference>
<evidence type="ECO:0000256" key="4">
    <source>
        <dbReference type="ARBA" id="ARBA00022692"/>
    </source>
</evidence>
<evidence type="ECO:0000256" key="3">
    <source>
        <dbReference type="ARBA" id="ARBA00022679"/>
    </source>
</evidence>
<keyword evidence="2" id="KW-1003">Cell membrane</keyword>
<evidence type="ECO:0000256" key="2">
    <source>
        <dbReference type="ARBA" id="ARBA00022475"/>
    </source>
</evidence>
<dbReference type="GO" id="GO:0005886">
    <property type="term" value="C:plasma membrane"/>
    <property type="evidence" value="ECO:0007669"/>
    <property type="project" value="UniProtKB-SubCell"/>
</dbReference>
<dbReference type="Pfam" id="PF00953">
    <property type="entry name" value="Glycos_transf_4"/>
    <property type="match status" value="1"/>
</dbReference>
<dbReference type="PROSITE" id="PS01348">
    <property type="entry name" value="MRAY_2"/>
    <property type="match status" value="1"/>
</dbReference>
<feature type="binding site" evidence="7">
    <location>
        <position position="197"/>
    </location>
    <ligand>
        <name>Mg(2+)</name>
        <dbReference type="ChEBI" id="CHEBI:18420"/>
    </ligand>
</feature>
<reference evidence="9" key="1">
    <citation type="journal article" date="2014" name="Int. J. Syst. Evol. Microbiol.">
        <title>Complete genome sequence of Corynebacterium casei LMG S-19264T (=DSM 44701T), isolated from a smear-ripened cheese.</title>
        <authorList>
            <consortium name="US DOE Joint Genome Institute (JGI-PGF)"/>
            <person name="Walter F."/>
            <person name="Albersmeier A."/>
            <person name="Kalinowski J."/>
            <person name="Ruckert C."/>
        </authorList>
    </citation>
    <scope>NUCLEOTIDE SEQUENCE</scope>
    <source>
        <strain evidence="9">KCTC 12113</strain>
    </source>
</reference>
<dbReference type="PANTHER" id="PTHR22926">
    <property type="entry name" value="PHOSPHO-N-ACETYLMURAMOYL-PENTAPEPTIDE-TRANSFERASE"/>
    <property type="match status" value="1"/>
</dbReference>
<dbReference type="GO" id="GO:0044038">
    <property type="term" value="P:cell wall macromolecule biosynthetic process"/>
    <property type="evidence" value="ECO:0007669"/>
    <property type="project" value="TreeGrafter"/>
</dbReference>
<protein>
    <submittedName>
        <fullName evidence="9">Undecaprenyl-phosphate alpha-N-acetylglucosaminyl 1-phosphate transferase</fullName>
    </submittedName>
</protein>
<evidence type="ECO:0000256" key="7">
    <source>
        <dbReference type="PIRSR" id="PIRSR600715-1"/>
    </source>
</evidence>
<keyword evidence="4 8" id="KW-0812">Transmembrane</keyword>
<feature type="transmembrane region" description="Helical" evidence="8">
    <location>
        <begin position="27"/>
        <end position="48"/>
    </location>
</feature>
<evidence type="ECO:0000313" key="9">
    <source>
        <dbReference type="EMBL" id="GGW22029.1"/>
    </source>
</evidence>
<comment type="subcellular location">
    <subcellularLocation>
        <location evidence="1">Cell membrane</location>
        <topology evidence="1">Multi-pass membrane protein</topology>
    </subcellularLocation>
</comment>
<sequence length="350" mass="38859">MILLVNRKRLLDSPVNRSMHTKRTPTLGGVIVFIIFSITLIIMALLLGLPRENLLDILAILAGTILLMSAGVKDDLIGISPKKKLIIQVFAASVVVILTDLKITHGYGIFGLEELPYIVSVLLTIFIFILVINAFNLIDGLDGLAGTIGIITSTAFGIFYFMENRTAMILVSFALVGSLMGFLKHNLSRKRKIFMGDSGSMFVGFLLAYQAISFLNYNTAEINEQAFAQAPIMAIAILSFPLLDTLRVFCIRISQKRSPFSADRNHIHHRLLDMKFTHKKASLILGFLNLLAILVALLISGLYINLQLYILIVAIPVIYSSPWLFTRKKGKLRLTVPRRIKRLITGTSGD</sequence>
<keyword evidence="7" id="KW-0479">Metal-binding</keyword>
<gene>
    <name evidence="9" type="ORF">GCM10007383_01260</name>
</gene>
<accession>A0A918IM27</accession>
<name>A0A918IM27_9FLAO</name>
<evidence type="ECO:0000256" key="5">
    <source>
        <dbReference type="ARBA" id="ARBA00022989"/>
    </source>
</evidence>
<feature type="transmembrane region" description="Helical" evidence="8">
    <location>
        <begin position="199"/>
        <end position="217"/>
    </location>
</feature>
<feature type="binding site" evidence="7">
    <location>
        <position position="136"/>
    </location>
    <ligand>
        <name>Mg(2+)</name>
        <dbReference type="ChEBI" id="CHEBI:18420"/>
    </ligand>
</feature>
<feature type="transmembrane region" description="Helical" evidence="8">
    <location>
        <begin position="54"/>
        <end position="73"/>
    </location>
</feature>